<dbReference type="Proteomes" id="UP000712600">
    <property type="component" value="Unassembled WGS sequence"/>
</dbReference>
<dbReference type="EMBL" id="QGKX02001290">
    <property type="protein sequence ID" value="KAF3535418.1"/>
    <property type="molecule type" value="Genomic_DNA"/>
</dbReference>
<sequence length="179" mass="19896">MESKREQEGFYFESAFERNNKFQRCLRSKRKKNDFDAFLGEELRGRGEDGFWLIQLGRSPNWTGPAWRTAKLYQFGSSSANSRAESVLGAARPFAELDWLNSANGGAEFVSGPARGTAKLNPCFDDRRNSGGIVRDLDVQIGNALVPVDCHVLDIKLNWNASLLLGRAFLSTVGAVCNM</sequence>
<accession>A0A8S9QA61</accession>
<reference evidence="1" key="1">
    <citation type="submission" date="2019-12" db="EMBL/GenBank/DDBJ databases">
        <title>Genome sequencing and annotation of Brassica cretica.</title>
        <authorList>
            <person name="Studholme D.J."/>
            <person name="Sarris P."/>
        </authorList>
    </citation>
    <scope>NUCLEOTIDE SEQUENCE</scope>
    <source>
        <strain evidence="1">PFS-109/04</strain>
        <tissue evidence="1">Leaf</tissue>
    </source>
</reference>
<dbReference type="AlphaFoldDB" id="A0A8S9QA61"/>
<comment type="caution">
    <text evidence="1">The sequence shown here is derived from an EMBL/GenBank/DDBJ whole genome shotgun (WGS) entry which is preliminary data.</text>
</comment>
<protein>
    <submittedName>
        <fullName evidence="1">Uncharacterized protein</fullName>
    </submittedName>
</protein>
<dbReference type="Gene3D" id="2.40.70.10">
    <property type="entry name" value="Acid Proteases"/>
    <property type="match status" value="1"/>
</dbReference>
<evidence type="ECO:0000313" key="1">
    <source>
        <dbReference type="EMBL" id="KAF3535418.1"/>
    </source>
</evidence>
<proteinExistence type="predicted"/>
<dbReference type="InterPro" id="IPR021109">
    <property type="entry name" value="Peptidase_aspartic_dom_sf"/>
</dbReference>
<evidence type="ECO:0000313" key="2">
    <source>
        <dbReference type="Proteomes" id="UP000712600"/>
    </source>
</evidence>
<name>A0A8S9QA61_BRACR</name>
<organism evidence="1 2">
    <name type="scientific">Brassica cretica</name>
    <name type="common">Mustard</name>
    <dbReference type="NCBI Taxonomy" id="69181"/>
    <lineage>
        <taxon>Eukaryota</taxon>
        <taxon>Viridiplantae</taxon>
        <taxon>Streptophyta</taxon>
        <taxon>Embryophyta</taxon>
        <taxon>Tracheophyta</taxon>
        <taxon>Spermatophyta</taxon>
        <taxon>Magnoliopsida</taxon>
        <taxon>eudicotyledons</taxon>
        <taxon>Gunneridae</taxon>
        <taxon>Pentapetalae</taxon>
        <taxon>rosids</taxon>
        <taxon>malvids</taxon>
        <taxon>Brassicales</taxon>
        <taxon>Brassicaceae</taxon>
        <taxon>Brassiceae</taxon>
        <taxon>Brassica</taxon>
    </lineage>
</organism>
<gene>
    <name evidence="1" type="ORF">F2Q69_00022958</name>
</gene>